<reference evidence="1 2" key="1">
    <citation type="journal article" date="2011" name="J. Bacteriol.">
        <title>Complete genome and proteome of Acholeplasma laidlawii.</title>
        <authorList>
            <person name="Lazarev V.N."/>
            <person name="Levitskii S.A."/>
            <person name="Basovskii Y.I."/>
            <person name="Chukin M.M."/>
            <person name="Akopian T.A."/>
            <person name="Vereshchagin V.V."/>
            <person name="Kostrjukova E.S."/>
            <person name="Kovaleva G.Y."/>
            <person name="Kazanov M.D."/>
            <person name="Malko D.B."/>
            <person name="Vitreschak A.G."/>
            <person name="Sernova N.V."/>
            <person name="Gelfand M.S."/>
            <person name="Demina I.A."/>
            <person name="Serebryakova M.V."/>
            <person name="Galyamina M.A."/>
            <person name="Vtyurin N.N."/>
            <person name="Rogov S.I."/>
            <person name="Alexeev D.G."/>
            <person name="Ladygina V.G."/>
            <person name="Govorun V.M."/>
        </authorList>
    </citation>
    <scope>NUCLEOTIDE SEQUENCE [LARGE SCALE GENOMIC DNA]</scope>
    <source>
        <strain evidence="1 2">PG-8A</strain>
    </source>
</reference>
<name>A9NH57_ACHLI</name>
<dbReference type="HOGENOM" id="CLU_2505166_0_0_14"/>
<gene>
    <name evidence="1" type="ordered locus">ACL_1077</name>
</gene>
<dbReference type="STRING" id="441768.ACL_1077"/>
<proteinExistence type="predicted"/>
<dbReference type="AlphaFoldDB" id="A9NH57"/>
<protein>
    <submittedName>
        <fullName evidence="1">Uncharacterized protein</fullName>
    </submittedName>
</protein>
<dbReference type="EMBL" id="CP000896">
    <property type="protein sequence ID" value="ABX81687.1"/>
    <property type="molecule type" value="Genomic_DNA"/>
</dbReference>
<evidence type="ECO:0000313" key="1">
    <source>
        <dbReference type="EMBL" id="ABX81687.1"/>
    </source>
</evidence>
<sequence>MIMYKTEIIKGVKDTKLRSEKLAELINDQAKNGWDFESAIHAHKYDVIAIFKENPSYKLNQDINKGIKKVTSKFNKVVDAINSKE</sequence>
<organism evidence="1 2">
    <name type="scientific">Acholeplasma laidlawii (strain PG-8A)</name>
    <dbReference type="NCBI Taxonomy" id="441768"/>
    <lineage>
        <taxon>Bacteria</taxon>
        <taxon>Bacillati</taxon>
        <taxon>Mycoplasmatota</taxon>
        <taxon>Mollicutes</taxon>
        <taxon>Acholeplasmatales</taxon>
        <taxon>Acholeplasmataceae</taxon>
        <taxon>Acholeplasma</taxon>
    </lineage>
</organism>
<accession>A9NH57</accession>
<keyword evidence="2" id="KW-1185">Reference proteome</keyword>
<dbReference type="KEGG" id="acl:ACL_1077"/>
<evidence type="ECO:0000313" key="2">
    <source>
        <dbReference type="Proteomes" id="UP000008558"/>
    </source>
</evidence>
<dbReference type="Proteomes" id="UP000008558">
    <property type="component" value="Chromosome"/>
</dbReference>